<dbReference type="Proteomes" id="UP000003635">
    <property type="component" value="Unassembled WGS sequence"/>
</dbReference>
<gene>
    <name evidence="3" type="ORF">OG2516_17700</name>
</gene>
<comment type="similarity">
    <text evidence="1">Belongs to the metallo-beta-lactamase superfamily. Class-B beta-lactamase family.</text>
</comment>
<dbReference type="Gene3D" id="3.60.15.10">
    <property type="entry name" value="Ribonuclease Z/Hydroxyacylglutathione hydrolase-like"/>
    <property type="match status" value="1"/>
</dbReference>
<evidence type="ECO:0000259" key="2">
    <source>
        <dbReference type="SMART" id="SM00849"/>
    </source>
</evidence>
<dbReference type="PANTHER" id="PTHR42951:SF4">
    <property type="entry name" value="ACYL-COENZYME A THIOESTERASE MBLAC2"/>
    <property type="match status" value="1"/>
</dbReference>
<comment type="caution">
    <text evidence="3">The sequence shown here is derived from an EMBL/GenBank/DDBJ whole genome shotgun (WGS) entry which is preliminary data.</text>
</comment>
<dbReference type="GO" id="GO:0004416">
    <property type="term" value="F:hydroxyacylglutathione hydrolase activity"/>
    <property type="evidence" value="ECO:0007669"/>
    <property type="project" value="UniProtKB-EC"/>
</dbReference>
<organism evidence="3 4">
    <name type="scientific">Oceanicola granulosus (strain ATCC BAA-861 / DSM 15982 / KCTC 12143 / HTCC2516)</name>
    <dbReference type="NCBI Taxonomy" id="314256"/>
    <lineage>
        <taxon>Bacteria</taxon>
        <taxon>Pseudomonadati</taxon>
        <taxon>Pseudomonadota</taxon>
        <taxon>Alphaproteobacteria</taxon>
        <taxon>Rhodobacterales</taxon>
        <taxon>Roseobacteraceae</taxon>
        <taxon>Oceanicola</taxon>
    </lineage>
</organism>
<dbReference type="AlphaFoldDB" id="Q2CF40"/>
<dbReference type="PANTHER" id="PTHR42951">
    <property type="entry name" value="METALLO-BETA-LACTAMASE DOMAIN-CONTAINING"/>
    <property type="match status" value="1"/>
</dbReference>
<accession>Q2CF40</accession>
<dbReference type="InterPro" id="IPR036866">
    <property type="entry name" value="RibonucZ/Hydroxyglut_hydro"/>
</dbReference>
<dbReference type="eggNOG" id="COG0491">
    <property type="taxonomic scope" value="Bacteria"/>
</dbReference>
<dbReference type="SUPFAM" id="SSF56281">
    <property type="entry name" value="Metallo-hydrolase/oxidoreductase"/>
    <property type="match status" value="1"/>
</dbReference>
<dbReference type="RefSeq" id="WP_007256817.1">
    <property type="nucleotide sequence ID" value="NZ_CH724109.1"/>
</dbReference>
<dbReference type="InterPro" id="IPR050855">
    <property type="entry name" value="NDM-1-like"/>
</dbReference>
<evidence type="ECO:0000256" key="1">
    <source>
        <dbReference type="ARBA" id="ARBA00005250"/>
    </source>
</evidence>
<dbReference type="SMART" id="SM00849">
    <property type="entry name" value="Lactamase_B"/>
    <property type="match status" value="1"/>
</dbReference>
<dbReference type="EC" id="3.1.2.6" evidence="3"/>
<name>Q2CF40_OCEGH</name>
<dbReference type="GO" id="GO:0017001">
    <property type="term" value="P:antibiotic catabolic process"/>
    <property type="evidence" value="ECO:0007669"/>
    <property type="project" value="UniProtKB-ARBA"/>
</dbReference>
<dbReference type="Pfam" id="PF00753">
    <property type="entry name" value="Lactamase_B"/>
    <property type="match status" value="1"/>
</dbReference>
<protein>
    <submittedName>
        <fullName evidence="3">Hydrolase 11 (Probable hydroxyacylglutathione hydrolase)</fullName>
        <ecNumber evidence="3">3.1.2.6</ecNumber>
    </submittedName>
</protein>
<evidence type="ECO:0000313" key="3">
    <source>
        <dbReference type="EMBL" id="EAR51287.1"/>
    </source>
</evidence>
<keyword evidence="3" id="KW-0378">Hydrolase</keyword>
<reference evidence="3 4" key="1">
    <citation type="journal article" date="2010" name="J. Bacteriol.">
        <title>Genome sequences of Oceanicola granulosus HTCC2516(T) and Oceanicola batsensis HTCC2597(TDelta).</title>
        <authorList>
            <person name="Thrash J.C."/>
            <person name="Cho J.C."/>
            <person name="Vergin K.L."/>
            <person name="Giovannoni S.J."/>
        </authorList>
    </citation>
    <scope>NUCLEOTIDE SEQUENCE [LARGE SCALE GENOMIC DNA]</scope>
    <source>
        <strain evidence="4">ATCC BAA-861 / DSM 15982 / KCTC 12143 / HTCC2516</strain>
    </source>
</reference>
<evidence type="ECO:0000313" key="4">
    <source>
        <dbReference type="Proteomes" id="UP000003635"/>
    </source>
</evidence>
<proteinExistence type="inferred from homology"/>
<sequence length="245" mass="25668">MILDSHICLIASGATGQALTHDLDCSVWAFRGPEGWLVFDTGAGVDTGAMLERMAFCGIAAGDVAAVLLTHAHADHSGGAAALMAKLPRARLLSGAETARILAGRDERLISLDKARGHFYPLDYEWTPPEVDEVLAPAQAHRLAGLEVTLLETPGHSADHCCYRVRGDGIDALVAGDAVFAGGRVILQDIEDCSVSASIASIRKLAGLDFESFFAGHGGFSLRGGRRHVEAAMVHAGAGLPPPQL</sequence>
<keyword evidence="4" id="KW-1185">Reference proteome</keyword>
<dbReference type="EMBL" id="AAOT01000014">
    <property type="protein sequence ID" value="EAR51287.1"/>
    <property type="molecule type" value="Genomic_DNA"/>
</dbReference>
<feature type="domain" description="Metallo-beta-lactamase" evidence="2">
    <location>
        <begin position="24"/>
        <end position="217"/>
    </location>
</feature>
<dbReference type="InterPro" id="IPR001279">
    <property type="entry name" value="Metallo-B-lactamas"/>
</dbReference>
<dbReference type="HOGENOM" id="CLU_030571_2_4_5"/>
<dbReference type="STRING" id="314256.OG2516_17700"/>